<evidence type="ECO:0000256" key="2">
    <source>
        <dbReference type="ARBA" id="ARBA00022741"/>
    </source>
</evidence>
<dbReference type="InterPro" id="IPR000432">
    <property type="entry name" value="DNA_mismatch_repair_MutS_C"/>
</dbReference>
<dbReference type="Pfam" id="PF05190">
    <property type="entry name" value="MutS_IV"/>
    <property type="match status" value="1"/>
</dbReference>
<keyword evidence="10" id="KW-1185">Reference proteome</keyword>
<dbReference type="InterPro" id="IPR017261">
    <property type="entry name" value="DNA_mismatch_repair_MutS/MSH"/>
</dbReference>
<reference evidence="9 10" key="1">
    <citation type="submission" date="2021-01" db="EMBL/GenBank/DDBJ databases">
        <title>Belnapia mucosa sp. nov. and Belnapia arida sp. nov., isolated from the Tabernas Desert (Almeria, Spain).</title>
        <authorList>
            <person name="Molina-Menor E."/>
            <person name="Vidal-Verdu A."/>
            <person name="Calonge A."/>
            <person name="Satari L."/>
            <person name="Pereto J."/>
            <person name="Porcar M."/>
        </authorList>
    </citation>
    <scope>NUCLEOTIDE SEQUENCE [LARGE SCALE GENOMIC DNA]</scope>
    <source>
        <strain evidence="9 10">T18</strain>
    </source>
</reference>
<feature type="coiled-coil region" evidence="7">
    <location>
        <begin position="500"/>
        <end position="527"/>
    </location>
</feature>
<dbReference type="Gene3D" id="3.40.50.300">
    <property type="entry name" value="P-loop containing nucleotide triphosphate hydrolases"/>
    <property type="match status" value="1"/>
</dbReference>
<dbReference type="Gene3D" id="3.40.1170.10">
    <property type="entry name" value="DNA repair protein MutS, domain I"/>
    <property type="match status" value="1"/>
</dbReference>
<evidence type="ECO:0000256" key="7">
    <source>
        <dbReference type="SAM" id="Coils"/>
    </source>
</evidence>
<dbReference type="SUPFAM" id="SSF55271">
    <property type="entry name" value="DNA repair protein MutS, domain I"/>
    <property type="match status" value="1"/>
</dbReference>
<comment type="caution">
    <text evidence="9">The sequence shown here is derived from an EMBL/GenBank/DDBJ whole genome shotgun (WGS) entry which is preliminary data.</text>
</comment>
<dbReference type="InterPro" id="IPR007861">
    <property type="entry name" value="DNA_mismatch_repair_MutS_clamp"/>
</dbReference>
<keyword evidence="4" id="KW-0067">ATP-binding</keyword>
<dbReference type="NCBIfam" id="NF003810">
    <property type="entry name" value="PRK05399.1"/>
    <property type="match status" value="1"/>
</dbReference>
<proteinExistence type="inferred from homology"/>
<dbReference type="SUPFAM" id="SSF53150">
    <property type="entry name" value="DNA repair protein MutS, domain II"/>
    <property type="match status" value="1"/>
</dbReference>
<protein>
    <submittedName>
        <fullName evidence="9">DNA mismatch repair protein MutS</fullName>
    </submittedName>
</protein>
<evidence type="ECO:0000313" key="9">
    <source>
        <dbReference type="EMBL" id="MBL6082518.1"/>
    </source>
</evidence>
<dbReference type="Pfam" id="PF01624">
    <property type="entry name" value="MutS_I"/>
    <property type="match status" value="1"/>
</dbReference>
<dbReference type="InterPro" id="IPR007695">
    <property type="entry name" value="DNA_mismatch_repair_MutS-lik_N"/>
</dbReference>
<dbReference type="PANTHER" id="PTHR11361:SF34">
    <property type="entry name" value="DNA MISMATCH REPAIR PROTEIN MSH1, MITOCHONDRIAL"/>
    <property type="match status" value="1"/>
</dbReference>
<dbReference type="InterPro" id="IPR027417">
    <property type="entry name" value="P-loop_NTPase"/>
</dbReference>
<keyword evidence="3" id="KW-0227">DNA damage</keyword>
<dbReference type="InterPro" id="IPR045076">
    <property type="entry name" value="MutS"/>
</dbReference>
<gene>
    <name evidence="9" type="primary">mutS</name>
    <name evidence="9" type="ORF">JMJ56_31625</name>
</gene>
<evidence type="ECO:0000256" key="6">
    <source>
        <dbReference type="ARBA" id="ARBA00023204"/>
    </source>
</evidence>
<evidence type="ECO:0000256" key="4">
    <source>
        <dbReference type="ARBA" id="ARBA00022840"/>
    </source>
</evidence>
<comment type="similarity">
    <text evidence="1">Belongs to the DNA mismatch repair MutS family.</text>
</comment>
<dbReference type="PIRSF" id="PIRSF037677">
    <property type="entry name" value="DNA_mis_repair_Msh6"/>
    <property type="match status" value="1"/>
</dbReference>
<dbReference type="Gene3D" id="1.10.1420.10">
    <property type="match status" value="2"/>
</dbReference>
<evidence type="ECO:0000256" key="1">
    <source>
        <dbReference type="ARBA" id="ARBA00006271"/>
    </source>
</evidence>
<name>A0ABS1UCV2_9PROT</name>
<dbReference type="PANTHER" id="PTHR11361">
    <property type="entry name" value="DNA MISMATCH REPAIR PROTEIN MUTS FAMILY MEMBER"/>
    <property type="match status" value="1"/>
</dbReference>
<feature type="domain" description="DNA mismatch repair proteins mutS family" evidence="8">
    <location>
        <begin position="685"/>
        <end position="701"/>
    </location>
</feature>
<dbReference type="InterPro" id="IPR036678">
    <property type="entry name" value="MutS_con_dom_sf"/>
</dbReference>
<organism evidence="9 10">
    <name type="scientific">Belnapia arida</name>
    <dbReference type="NCBI Taxonomy" id="2804533"/>
    <lineage>
        <taxon>Bacteria</taxon>
        <taxon>Pseudomonadati</taxon>
        <taxon>Pseudomonadota</taxon>
        <taxon>Alphaproteobacteria</taxon>
        <taxon>Acetobacterales</taxon>
        <taxon>Roseomonadaceae</taxon>
        <taxon>Belnapia</taxon>
    </lineage>
</organism>
<dbReference type="SUPFAM" id="SSF52540">
    <property type="entry name" value="P-loop containing nucleoside triphosphate hydrolases"/>
    <property type="match status" value="1"/>
</dbReference>
<dbReference type="RefSeq" id="WP_202835851.1">
    <property type="nucleotide sequence ID" value="NZ_JAETWB010000076.1"/>
</dbReference>
<dbReference type="SUPFAM" id="SSF48334">
    <property type="entry name" value="DNA repair protein MutS, domain III"/>
    <property type="match status" value="1"/>
</dbReference>
<evidence type="ECO:0000313" key="10">
    <source>
        <dbReference type="Proteomes" id="UP000660885"/>
    </source>
</evidence>
<dbReference type="InterPro" id="IPR016151">
    <property type="entry name" value="DNA_mismatch_repair_MutS_N"/>
</dbReference>
<accession>A0ABS1UCV2</accession>
<evidence type="ECO:0000256" key="5">
    <source>
        <dbReference type="ARBA" id="ARBA00023125"/>
    </source>
</evidence>
<dbReference type="Gene3D" id="3.30.420.110">
    <property type="entry name" value="MutS, connector domain"/>
    <property type="match status" value="1"/>
</dbReference>
<dbReference type="InterPro" id="IPR036187">
    <property type="entry name" value="DNA_mismatch_repair_MutS_sf"/>
</dbReference>
<dbReference type="InterPro" id="IPR007696">
    <property type="entry name" value="DNA_mismatch_repair_MutS_core"/>
</dbReference>
<dbReference type="Pfam" id="PF00488">
    <property type="entry name" value="MutS_V"/>
    <property type="match status" value="1"/>
</dbReference>
<keyword evidence="2" id="KW-0547">Nucleotide-binding</keyword>
<sequence length="803" mass="84712">MMQAYAALRTAAPDHLILYRVGEFYEILGPDAQAVSRALGLQLTRRRQRDAADVPMCGIPAGSAEGMIARLLSAGHKVAVSEQPVLAGGERPLQRLTPSTSVDGAVLTPNRPNVLAVAFAAGSVVAFAYIDLSTGEAGTLTSSLDGCSPVLARIGPAEILVARWPAGSEALAIAIRGQDAPFSDLSDAAPSEETTSTILKAAYGNHWKEMVQGFSPPELTSLAALLRHVQATTGRLPEAPLPPRRAPIADILEIDAATLRGLDVLSAPSGPTATLLAVMDRTVTAAGARLLTRQLAAPLTKPETIRRRLAMVRFLSTTPAVRVACREALSGMPDALRACGRLAMGKGGPRDLATIRDALHRASQAASTLAEAPDVPQPLAGTGREVGLAAQEGLASLASTLSRALTPSLPADAEAGGFIANGYSHPLDETRSEVTLHATAIEALQVRYSAETGVKALKIRSNAVIGWHVEIPATQAKALGSRFVLRQGLASTTRYSSPDLDKLAGALEEAKERAIRLERAAFEFLRRDVLEKRGSIARVCHAAAALDLVCGLAQAAAEHLWVEPELDESSDLDIEDGRHPIAEPLLEVQGRAFEPNGCQMDQAGRLWLLTGPNMAGKSTYLRQVALIVLMAQVGSFVPAKRARIGVVDKLFSRIGAADDLAAGRSTFMAEMLETAAILNQATPRSLVILDEVGRGTSTHDGLAIAQAVMEQLHTIGCRTLFSTHYHELADAADAMPYAICMAMDASAGRHGAVFSYRLMAGRAGRSYGLKVAALAGLPRSVLLRAAELLAQHTGEAAEPFPLN</sequence>
<dbReference type="EMBL" id="JAETWB010000076">
    <property type="protein sequence ID" value="MBL6082518.1"/>
    <property type="molecule type" value="Genomic_DNA"/>
</dbReference>
<keyword evidence="6" id="KW-0234">DNA repair</keyword>
<dbReference type="Proteomes" id="UP000660885">
    <property type="component" value="Unassembled WGS sequence"/>
</dbReference>
<dbReference type="SMART" id="SM00533">
    <property type="entry name" value="MUTSd"/>
    <property type="match status" value="1"/>
</dbReference>
<keyword evidence="5" id="KW-0238">DNA-binding</keyword>
<dbReference type="SMART" id="SM00534">
    <property type="entry name" value="MUTSac"/>
    <property type="match status" value="1"/>
</dbReference>
<evidence type="ECO:0000256" key="3">
    <source>
        <dbReference type="ARBA" id="ARBA00022763"/>
    </source>
</evidence>
<evidence type="ECO:0000259" key="8">
    <source>
        <dbReference type="PROSITE" id="PS00486"/>
    </source>
</evidence>
<dbReference type="Pfam" id="PF05192">
    <property type="entry name" value="MutS_III"/>
    <property type="match status" value="1"/>
</dbReference>
<keyword evidence="7" id="KW-0175">Coiled coil</keyword>
<dbReference type="PROSITE" id="PS00486">
    <property type="entry name" value="DNA_MISMATCH_REPAIR_2"/>
    <property type="match status" value="1"/>
</dbReference>